<dbReference type="AlphaFoldDB" id="A0A6M8SVJ2"/>
<evidence type="ECO:0000313" key="1">
    <source>
        <dbReference type="EMBL" id="QKJ67310.1"/>
    </source>
</evidence>
<dbReference type="EMBL" id="CP054143">
    <property type="protein sequence ID" value="QKJ67310.1"/>
    <property type="molecule type" value="Genomic_DNA"/>
</dbReference>
<dbReference type="KEGG" id="dee:HQN60_11710"/>
<sequence>MEMLQDSLINTWGLSTEQIGAYYLLLTASRINGGIPNNDKILQQITRLSAYQWKKHKPVLASYFTVTSTNWKPK</sequence>
<organism evidence="1 2">
    <name type="scientific">Deefgea piscis</name>
    <dbReference type="NCBI Taxonomy" id="2739061"/>
    <lineage>
        <taxon>Bacteria</taxon>
        <taxon>Pseudomonadati</taxon>
        <taxon>Pseudomonadota</taxon>
        <taxon>Betaproteobacteria</taxon>
        <taxon>Neisseriales</taxon>
        <taxon>Chitinibacteraceae</taxon>
        <taxon>Deefgea</taxon>
    </lineage>
</organism>
<dbReference type="Proteomes" id="UP000504844">
    <property type="component" value="Chromosome"/>
</dbReference>
<evidence type="ECO:0000313" key="2">
    <source>
        <dbReference type="Proteomes" id="UP000504844"/>
    </source>
</evidence>
<gene>
    <name evidence="1" type="ORF">HQN60_11710</name>
</gene>
<protein>
    <submittedName>
        <fullName evidence="1">DUF1376 domain-containing protein</fullName>
    </submittedName>
</protein>
<accession>A0A6M8SVJ2</accession>
<keyword evidence="2" id="KW-1185">Reference proteome</keyword>
<reference evidence="1 2" key="1">
    <citation type="submission" date="2020-05" db="EMBL/GenBank/DDBJ databases">
        <title>Complete genome sequence of Deefgea sp. D17.</title>
        <authorList>
            <person name="Bae J.-W."/>
            <person name="Han J.E."/>
        </authorList>
    </citation>
    <scope>NUCLEOTIDE SEQUENCE [LARGE SCALE GENOMIC DNA]</scope>
    <source>
        <strain evidence="1 2">D17</strain>
    </source>
</reference>
<name>A0A6M8SVJ2_9NEIS</name>
<proteinExistence type="predicted"/>
<dbReference type="RefSeq" id="WP_173533813.1">
    <property type="nucleotide sequence ID" value="NZ_CP054143.1"/>
</dbReference>